<sequence length="370" mass="42227">MPSFDFITLKEFRLSLERDYSEMAKCLQAEAWKSVQVLAGSIVESLLIDYLLSTSAPDRPSKDPLRIDLAEAITICRNEGVLTARTADLCSVIRSYRNLIHPGRVVRTGEPEPNRSSATIATTLIDMIADELARTRRKSVGLTAEQIVSKVRRDSNSSTIIKHLILEANETQRERLLLELIPDTYMNRPEDPEPFDNEPERLLTAYRVTMENVSDEIRERVAAQFVRILREEDGDYVDRYSAGFFSAPDIRNVAKQYEPLVREFLLGRAARTHTNETLRMLKGIAPFLELSDVDKWLDPYVRTITSSQESDSLKSHAKDQFSMEFIGSTGEFDRAVTTRLDAWHRTFVRSNNTERAAAVEEMKDMVDIPF</sequence>
<keyword evidence="2" id="KW-1185">Reference proteome</keyword>
<protein>
    <recommendedName>
        <fullName evidence="3">DUF4145 domain-containing protein</fullName>
    </recommendedName>
</protein>
<dbReference type="EMBL" id="CP014578">
    <property type="protein sequence ID" value="ANB71927.1"/>
    <property type="molecule type" value="Genomic_DNA"/>
</dbReference>
<organism evidence="1 2">
    <name type="scientific">Paraburkholderia phytofirmans OLGA172</name>
    <dbReference type="NCBI Taxonomy" id="1417228"/>
    <lineage>
        <taxon>Bacteria</taxon>
        <taxon>Pseudomonadati</taxon>
        <taxon>Pseudomonadota</taxon>
        <taxon>Betaproteobacteria</taxon>
        <taxon>Burkholderiales</taxon>
        <taxon>Burkholderiaceae</taxon>
        <taxon>Paraburkholderia</taxon>
    </lineage>
</organism>
<proteinExistence type="predicted"/>
<dbReference type="AlphaFoldDB" id="A0A167VV38"/>
<evidence type="ECO:0000313" key="2">
    <source>
        <dbReference type="Proteomes" id="UP000076852"/>
    </source>
</evidence>
<dbReference type="OrthoDB" id="7281193at2"/>
<dbReference type="STRING" id="1804984.AYM40_05725"/>
<dbReference type="KEGG" id="buz:AYM40_05725"/>
<evidence type="ECO:0008006" key="3">
    <source>
        <dbReference type="Google" id="ProtNLM"/>
    </source>
</evidence>
<dbReference type="RefSeq" id="WP_063495376.1">
    <property type="nucleotide sequence ID" value="NZ_CP014578.1"/>
</dbReference>
<dbReference type="Proteomes" id="UP000076852">
    <property type="component" value="Chromosome 1"/>
</dbReference>
<reference evidence="1 2" key="1">
    <citation type="journal article" date="2016" name="Gene">
        <title>PacBio SMRT assembly of a complex multi-replicon genome reveals chlorocatechol degradative operon in a region of genome plasticity.</title>
        <authorList>
            <person name="Ricker N."/>
            <person name="Shen S.Y."/>
            <person name="Goordial J."/>
            <person name="Jin S."/>
            <person name="Fulthorpe R.R."/>
        </authorList>
    </citation>
    <scope>NUCLEOTIDE SEQUENCE [LARGE SCALE GENOMIC DNA]</scope>
    <source>
        <strain evidence="1 2">OLGA172</strain>
    </source>
</reference>
<accession>A0A167VV38</accession>
<gene>
    <name evidence="1" type="ORF">AYM40_05725</name>
</gene>
<evidence type="ECO:0000313" key="1">
    <source>
        <dbReference type="EMBL" id="ANB71927.1"/>
    </source>
</evidence>
<name>A0A167VV38_9BURK</name>